<feature type="region of interest" description="Disordered" evidence="2">
    <location>
        <begin position="391"/>
        <end position="465"/>
    </location>
</feature>
<feature type="compositionally biased region" description="Basic and acidic residues" evidence="2">
    <location>
        <begin position="270"/>
        <end position="294"/>
    </location>
</feature>
<organism evidence="3">
    <name type="scientific">Timema californicum</name>
    <name type="common">California timema</name>
    <name type="synonym">Walking stick</name>
    <dbReference type="NCBI Taxonomy" id="61474"/>
    <lineage>
        <taxon>Eukaryota</taxon>
        <taxon>Metazoa</taxon>
        <taxon>Ecdysozoa</taxon>
        <taxon>Arthropoda</taxon>
        <taxon>Hexapoda</taxon>
        <taxon>Insecta</taxon>
        <taxon>Pterygota</taxon>
        <taxon>Neoptera</taxon>
        <taxon>Polyneoptera</taxon>
        <taxon>Phasmatodea</taxon>
        <taxon>Timematodea</taxon>
        <taxon>Timematoidea</taxon>
        <taxon>Timematidae</taxon>
        <taxon>Timema</taxon>
    </lineage>
</organism>
<feature type="region of interest" description="Disordered" evidence="2">
    <location>
        <begin position="264"/>
        <end position="308"/>
    </location>
</feature>
<feature type="region of interest" description="Disordered" evidence="2">
    <location>
        <begin position="137"/>
        <end position="234"/>
    </location>
</feature>
<evidence type="ECO:0000256" key="2">
    <source>
        <dbReference type="SAM" id="MobiDB-lite"/>
    </source>
</evidence>
<dbReference type="EMBL" id="OE179640">
    <property type="protein sequence ID" value="CAD7569348.1"/>
    <property type="molecule type" value="Genomic_DNA"/>
</dbReference>
<feature type="coiled-coil region" evidence="1">
    <location>
        <begin position="318"/>
        <end position="380"/>
    </location>
</feature>
<gene>
    <name evidence="3" type="ORF">TCMB3V08_LOCUS2088</name>
</gene>
<evidence type="ECO:0000313" key="3">
    <source>
        <dbReference type="EMBL" id="CAD7569348.1"/>
    </source>
</evidence>
<sequence>MASLVLTDSSQLTSDSQHSGQLRLKKDQWFGRLPHAVGLREVINVPDSGGSPGMDCLPLQRSPGPFHYLIHEQAKSLVALQELQNEVGALLEFRDLVMETFPHLRNKMAPMTSPLASSIPVPRGSREWEPGVRVRRKLAKEQQQDSSSLVARNRPGKQHQQQHQPKSGGDTSGTSSAGSSAVQDSGFSTETSSSSKDPSHTSSTTSTAPVAAPRLGSPKSVVAAPTPQGVPSALDEAEDELWNLLDVIHRKGTRLRDEVEHLTQRLQVSEQREVRRRSLDGSDLQHHDHHHQPDQRPGSRRGLLGGDRRCDSLDEEEIRGLRRERDVLLDKVAEMEAETLASRMKTSELQSELRSLVAAKRDLEEQLRATVSQKSELNSRIHDLHLQFVTSKQVPGSSNNPSDQTPGTGRGLGFSPMRRLSDERKQLQRSTQTSPARSPTLRSDPDAGVGTRSPRGGVSVKKPLGTLNRMVGESVPDSGSVFVKNTLRTQSGEIPIATSVNIGTLDGADLALAVVKKPLGALDGIVSSPSCLRRNSRGVVPDPQKVSAILQEFNPVELQRHLITTAVEKQVRKNSEIKPLSETDIFIIISLLFQQTGYNFVHPSSSRSSPNYFAIHFPATLPL</sequence>
<feature type="compositionally biased region" description="Polar residues" evidence="2">
    <location>
        <begin position="391"/>
        <end position="407"/>
    </location>
</feature>
<dbReference type="AlphaFoldDB" id="A0A7R9IYW1"/>
<accession>A0A7R9IYW1</accession>
<keyword evidence="1" id="KW-0175">Coiled coil</keyword>
<reference evidence="3" key="1">
    <citation type="submission" date="2020-11" db="EMBL/GenBank/DDBJ databases">
        <authorList>
            <person name="Tran Van P."/>
        </authorList>
    </citation>
    <scope>NUCLEOTIDE SEQUENCE</scope>
</reference>
<proteinExistence type="predicted"/>
<feature type="compositionally biased region" description="Polar residues" evidence="2">
    <location>
        <begin position="428"/>
        <end position="441"/>
    </location>
</feature>
<protein>
    <submittedName>
        <fullName evidence="3">(California timema) hypothetical protein</fullName>
    </submittedName>
</protein>
<name>A0A7R9IYW1_TIMCA</name>
<feature type="compositionally biased region" description="Low complexity" evidence="2">
    <location>
        <begin position="158"/>
        <end position="207"/>
    </location>
</feature>
<evidence type="ECO:0000256" key="1">
    <source>
        <dbReference type="SAM" id="Coils"/>
    </source>
</evidence>